<dbReference type="Proteomes" id="UP000247922">
    <property type="component" value="Unassembled WGS sequence"/>
</dbReference>
<sequence>MANKLSEDSNMIWESSRMLLPEHKALMREHELTPEPIKKPHLTDDAFQELNQTIAHALNHQLKVQISYYHNNQIIHYSGTCRRLLNTDTLELEVSDGFDHLTLANIVMIDLI</sequence>
<dbReference type="OrthoDB" id="2376882at2"/>
<dbReference type="Pfam" id="PF08863">
    <property type="entry name" value="YolD"/>
    <property type="match status" value="1"/>
</dbReference>
<protein>
    <submittedName>
        <fullName evidence="1">YolD-like protein</fullName>
    </submittedName>
</protein>
<dbReference type="PANTHER" id="PTHR40051">
    <property type="entry name" value="IG HYPOTHETICAL 15966"/>
    <property type="match status" value="1"/>
</dbReference>
<name>A0A2V3WU23_9BACI</name>
<dbReference type="InterPro" id="IPR014962">
    <property type="entry name" value="YolD"/>
</dbReference>
<reference evidence="1 2" key="1">
    <citation type="submission" date="2018-05" db="EMBL/GenBank/DDBJ databases">
        <title>Genomic Encyclopedia of Type Strains, Phase IV (KMG-IV): sequencing the most valuable type-strain genomes for metagenomic binning, comparative biology and taxonomic classification.</title>
        <authorList>
            <person name="Goeker M."/>
        </authorList>
    </citation>
    <scope>NUCLEOTIDE SEQUENCE [LARGE SCALE GENOMIC DNA]</scope>
    <source>
        <strain evidence="1 2">DSM 22440</strain>
    </source>
</reference>
<keyword evidence="2" id="KW-1185">Reference proteome</keyword>
<evidence type="ECO:0000313" key="1">
    <source>
        <dbReference type="EMBL" id="PXW92452.1"/>
    </source>
</evidence>
<dbReference type="AlphaFoldDB" id="A0A2V3WU23"/>
<proteinExistence type="predicted"/>
<dbReference type="EMBL" id="QJJR01000002">
    <property type="protein sequence ID" value="PXW92452.1"/>
    <property type="molecule type" value="Genomic_DNA"/>
</dbReference>
<evidence type="ECO:0000313" key="2">
    <source>
        <dbReference type="Proteomes" id="UP000247922"/>
    </source>
</evidence>
<dbReference type="PANTHER" id="PTHR40051:SF1">
    <property type="entry name" value="YOLD-LIKE FAMILY PROTEIN"/>
    <property type="match status" value="1"/>
</dbReference>
<comment type="caution">
    <text evidence="1">The sequence shown here is derived from an EMBL/GenBank/DDBJ whole genome shotgun (WGS) entry which is preliminary data.</text>
</comment>
<dbReference type="RefSeq" id="WP_110250339.1">
    <property type="nucleotide sequence ID" value="NZ_QJJR01000002.1"/>
</dbReference>
<accession>A0A2V3WU23</accession>
<gene>
    <name evidence="1" type="ORF">DES38_10230</name>
</gene>
<organism evidence="1 2">
    <name type="scientific">Streptohalobacillus salinus</name>
    <dbReference type="NCBI Taxonomy" id="621096"/>
    <lineage>
        <taxon>Bacteria</taxon>
        <taxon>Bacillati</taxon>
        <taxon>Bacillota</taxon>
        <taxon>Bacilli</taxon>
        <taxon>Bacillales</taxon>
        <taxon>Bacillaceae</taxon>
        <taxon>Streptohalobacillus</taxon>
    </lineage>
</organism>